<evidence type="ECO:0000256" key="5">
    <source>
        <dbReference type="ARBA" id="ARBA00022475"/>
    </source>
</evidence>
<dbReference type="EC" id="3.6.1.27" evidence="3 17"/>
<dbReference type="HAMAP" id="MF_01006">
    <property type="entry name" value="Undec_diphosphatase"/>
    <property type="match status" value="1"/>
</dbReference>
<dbReference type="NCBIfam" id="NF001388">
    <property type="entry name" value="PRK00281.1-1"/>
    <property type="match status" value="1"/>
</dbReference>
<dbReference type="PANTHER" id="PTHR30622:SF3">
    <property type="entry name" value="UNDECAPRENYL-DIPHOSPHATASE"/>
    <property type="match status" value="1"/>
</dbReference>
<feature type="transmembrane region" description="Helical" evidence="17">
    <location>
        <begin position="217"/>
        <end position="240"/>
    </location>
</feature>
<evidence type="ECO:0000313" key="18">
    <source>
        <dbReference type="EMBL" id="MBA2874710.1"/>
    </source>
</evidence>
<evidence type="ECO:0000256" key="16">
    <source>
        <dbReference type="ARBA" id="ARBA00047594"/>
    </source>
</evidence>
<accession>A0A7V9Z686</accession>
<feature type="transmembrane region" description="Helical" evidence="17">
    <location>
        <begin position="108"/>
        <end position="129"/>
    </location>
</feature>
<evidence type="ECO:0000256" key="10">
    <source>
        <dbReference type="ARBA" id="ARBA00022989"/>
    </source>
</evidence>
<sequence length="265" mass="29223">MLWHYLSAIIMGIVEGLTEFLPVSSTGHLILTGELIHFKGEQAKTFEIFIQLGSILAVVVVYWRRFLNIFGLMKEDGGRRGLNLLHIIYAMIPAVVLGFLLHDAIKTYLFSPYTVLVGLVAGGLLMIFVEKKQTTVTASSLDQLSYKQAFGIGVFQCLALWPGFSRSGSTISGGLLVGTDHKTAAEFSFIIAVPMMLAASGLDLLKSYQYLSVHDLPVFAIGFVTAFIVALLAIKFFLQLISKVKLTPFAIYRFVIAILYSFILL</sequence>
<reference evidence="18 19" key="1">
    <citation type="submission" date="2020-07" db="EMBL/GenBank/DDBJ databases">
        <title>Genomic Encyclopedia of Type Strains, Phase IV (KMG-IV): sequencing the most valuable type-strain genomes for metagenomic binning, comparative biology and taxonomic classification.</title>
        <authorList>
            <person name="Goeker M."/>
        </authorList>
    </citation>
    <scope>NUCLEOTIDE SEQUENCE [LARGE SCALE GENOMIC DNA]</scope>
    <source>
        <strain evidence="18 19">DSM 15730</strain>
    </source>
</reference>
<comment type="similarity">
    <text evidence="2 17">Belongs to the UppP family.</text>
</comment>
<keyword evidence="8 17" id="KW-0133">Cell shape</keyword>
<dbReference type="NCBIfam" id="NF001390">
    <property type="entry name" value="PRK00281.1-4"/>
    <property type="match status" value="1"/>
</dbReference>
<dbReference type="Pfam" id="PF02673">
    <property type="entry name" value="BacA"/>
    <property type="match status" value="1"/>
</dbReference>
<evidence type="ECO:0000256" key="11">
    <source>
        <dbReference type="ARBA" id="ARBA00023136"/>
    </source>
</evidence>
<dbReference type="Proteomes" id="UP000523087">
    <property type="component" value="Unassembled WGS sequence"/>
</dbReference>
<evidence type="ECO:0000256" key="7">
    <source>
        <dbReference type="ARBA" id="ARBA00022801"/>
    </source>
</evidence>
<dbReference type="PANTHER" id="PTHR30622">
    <property type="entry name" value="UNDECAPRENYL-DIPHOSPHATASE"/>
    <property type="match status" value="1"/>
</dbReference>
<comment type="catalytic activity">
    <reaction evidence="16 17">
        <text>di-trans,octa-cis-undecaprenyl diphosphate + H2O = di-trans,octa-cis-undecaprenyl phosphate + phosphate + H(+)</text>
        <dbReference type="Rhea" id="RHEA:28094"/>
        <dbReference type="ChEBI" id="CHEBI:15377"/>
        <dbReference type="ChEBI" id="CHEBI:15378"/>
        <dbReference type="ChEBI" id="CHEBI:43474"/>
        <dbReference type="ChEBI" id="CHEBI:58405"/>
        <dbReference type="ChEBI" id="CHEBI:60392"/>
        <dbReference type="EC" id="3.6.1.27"/>
    </reaction>
</comment>
<proteinExistence type="inferred from homology"/>
<evidence type="ECO:0000256" key="2">
    <source>
        <dbReference type="ARBA" id="ARBA00010621"/>
    </source>
</evidence>
<keyword evidence="5 17" id="KW-1003">Cell membrane</keyword>
<gene>
    <name evidence="17" type="primary">uppP</name>
    <name evidence="18" type="ORF">HNR31_001481</name>
</gene>
<evidence type="ECO:0000256" key="1">
    <source>
        <dbReference type="ARBA" id="ARBA00004651"/>
    </source>
</evidence>
<evidence type="ECO:0000256" key="4">
    <source>
        <dbReference type="ARBA" id="ARBA00021581"/>
    </source>
</evidence>
<dbReference type="NCBIfam" id="NF001389">
    <property type="entry name" value="PRK00281.1-2"/>
    <property type="match status" value="1"/>
</dbReference>
<dbReference type="GO" id="GO:0071555">
    <property type="term" value="P:cell wall organization"/>
    <property type="evidence" value="ECO:0007669"/>
    <property type="project" value="UniProtKB-KW"/>
</dbReference>
<keyword evidence="7 17" id="KW-0378">Hydrolase</keyword>
<dbReference type="AlphaFoldDB" id="A0A7V9Z686"/>
<feature type="transmembrane region" description="Helical" evidence="17">
    <location>
        <begin position="84"/>
        <end position="102"/>
    </location>
</feature>
<evidence type="ECO:0000256" key="3">
    <source>
        <dbReference type="ARBA" id="ARBA00012374"/>
    </source>
</evidence>
<keyword evidence="9 17" id="KW-0573">Peptidoglycan synthesis</keyword>
<feature type="transmembrane region" description="Helical" evidence="17">
    <location>
        <begin position="45"/>
        <end position="63"/>
    </location>
</feature>
<keyword evidence="19" id="KW-1185">Reference proteome</keyword>
<dbReference type="GO" id="GO:0008360">
    <property type="term" value="P:regulation of cell shape"/>
    <property type="evidence" value="ECO:0007669"/>
    <property type="project" value="UniProtKB-KW"/>
</dbReference>
<comment type="miscellaneous">
    <text evidence="17">Bacitracin is thought to be involved in the inhibition of peptidoglycan synthesis by sequestering undecaprenyl diphosphate, thereby reducing the pool of lipid carrier available.</text>
</comment>
<evidence type="ECO:0000256" key="15">
    <source>
        <dbReference type="ARBA" id="ARBA00032932"/>
    </source>
</evidence>
<evidence type="ECO:0000256" key="12">
    <source>
        <dbReference type="ARBA" id="ARBA00023251"/>
    </source>
</evidence>
<keyword evidence="10 17" id="KW-1133">Transmembrane helix</keyword>
<evidence type="ECO:0000256" key="6">
    <source>
        <dbReference type="ARBA" id="ARBA00022692"/>
    </source>
</evidence>
<dbReference type="GO" id="GO:0009252">
    <property type="term" value="P:peptidoglycan biosynthetic process"/>
    <property type="evidence" value="ECO:0007669"/>
    <property type="project" value="UniProtKB-KW"/>
</dbReference>
<comment type="subcellular location">
    <subcellularLocation>
        <location evidence="1 17">Cell membrane</location>
        <topology evidence="1 17">Multi-pass membrane protein</topology>
    </subcellularLocation>
</comment>
<keyword evidence="13 17" id="KW-0961">Cell wall biogenesis/degradation</keyword>
<keyword evidence="12 17" id="KW-0046">Antibiotic resistance</keyword>
<evidence type="ECO:0000256" key="14">
    <source>
        <dbReference type="ARBA" id="ARBA00032707"/>
    </source>
</evidence>
<feature type="transmembrane region" description="Helical" evidence="17">
    <location>
        <begin position="246"/>
        <end position="264"/>
    </location>
</feature>
<evidence type="ECO:0000256" key="13">
    <source>
        <dbReference type="ARBA" id="ARBA00023316"/>
    </source>
</evidence>
<keyword evidence="11 17" id="KW-0472">Membrane</keyword>
<dbReference type="InterPro" id="IPR003824">
    <property type="entry name" value="UppP"/>
</dbReference>
<dbReference type="GO" id="GO:0046677">
    <property type="term" value="P:response to antibiotic"/>
    <property type="evidence" value="ECO:0007669"/>
    <property type="project" value="UniProtKB-UniRule"/>
</dbReference>
<dbReference type="GO" id="GO:0050380">
    <property type="term" value="F:undecaprenyl-diphosphatase activity"/>
    <property type="evidence" value="ECO:0007669"/>
    <property type="project" value="UniProtKB-UniRule"/>
</dbReference>
<dbReference type="GO" id="GO:0005886">
    <property type="term" value="C:plasma membrane"/>
    <property type="evidence" value="ECO:0007669"/>
    <property type="project" value="UniProtKB-SubCell"/>
</dbReference>
<comment type="caution">
    <text evidence="18">The sequence shown here is derived from an EMBL/GenBank/DDBJ whole genome shotgun (WGS) entry which is preliminary data.</text>
</comment>
<feature type="transmembrane region" description="Helical" evidence="17">
    <location>
        <begin position="184"/>
        <end position="205"/>
    </location>
</feature>
<dbReference type="EMBL" id="JACDUT010000004">
    <property type="protein sequence ID" value="MBA2874710.1"/>
    <property type="molecule type" value="Genomic_DNA"/>
</dbReference>
<evidence type="ECO:0000256" key="9">
    <source>
        <dbReference type="ARBA" id="ARBA00022984"/>
    </source>
</evidence>
<name>A0A7V9Z686_9BACL</name>
<evidence type="ECO:0000313" key="19">
    <source>
        <dbReference type="Proteomes" id="UP000523087"/>
    </source>
</evidence>
<evidence type="ECO:0000256" key="8">
    <source>
        <dbReference type="ARBA" id="ARBA00022960"/>
    </source>
</evidence>
<protein>
    <recommendedName>
        <fullName evidence="4 17">Undecaprenyl-diphosphatase</fullName>
        <ecNumber evidence="3 17">3.6.1.27</ecNumber>
    </recommendedName>
    <alternativeName>
        <fullName evidence="15 17">Bacitracin resistance protein</fullName>
    </alternativeName>
    <alternativeName>
        <fullName evidence="14 17">Undecaprenyl pyrophosphate phosphatase</fullName>
    </alternativeName>
</protein>
<comment type="function">
    <text evidence="17">Catalyzes the dephosphorylation of undecaprenyl diphosphate (UPP). Confers resistance to bacitracin.</text>
</comment>
<keyword evidence="6 17" id="KW-0812">Transmembrane</keyword>
<organism evidence="18 19">
    <name type="scientific">Thermaerobacillus caldiproteolyticus</name>
    <dbReference type="NCBI Taxonomy" id="247480"/>
    <lineage>
        <taxon>Bacteria</taxon>
        <taxon>Bacillati</taxon>
        <taxon>Bacillota</taxon>
        <taxon>Bacilli</taxon>
        <taxon>Bacillales</taxon>
        <taxon>Anoxybacillaceae</taxon>
        <taxon>Thermaerobacillus</taxon>
    </lineage>
</organism>
<evidence type="ECO:0000256" key="17">
    <source>
        <dbReference type="HAMAP-Rule" id="MF_01006"/>
    </source>
</evidence>
<dbReference type="NCBIfam" id="TIGR00753">
    <property type="entry name" value="undec_PP_bacA"/>
    <property type="match status" value="1"/>
</dbReference>